<dbReference type="PANTHER" id="PTHR33877">
    <property type="entry name" value="SLL1193 PROTEIN"/>
    <property type="match status" value="1"/>
</dbReference>
<keyword evidence="2" id="KW-0255">Endonuclease</keyword>
<dbReference type="Pfam" id="PF01844">
    <property type="entry name" value="HNH"/>
    <property type="match status" value="1"/>
</dbReference>
<proteinExistence type="predicted"/>
<sequence>MVFVLDKRKRPLMPCSEKQARKLLKEGRAVVHRLVPFVIRLKDRVVEQSVLQSLRLKIDPGYEVTGISVVRVAEGKETVIFFAEIHHRTDITEKLLSRRQVRRSRRNRKTRYRAPRFSNRRRPEGWLPPGAEARVNQVLSVVRKLLRWLPITEIVVESARFDTQKLQNPEISGVEYQRGELFGYEVREYLLEKFGRKCAYCGKENVPLEIEHVVPKSRGGTDRVSNLTLACRECNRAKGNKLPQEWMEELKKSGRSVDRKRAENIPEVLSRLRKPLKGAAFMNATRYALVDRLKGFGLPVLTATSAQTKYNRTRFGLPKTHYYDAGCVGEMPDGLEIATEYVQVFRAVGRGTRRMCNPDKYGFPRGHREARKRYFGFSTGDLVRAVVPNGKYAGVWTGSVVVRASGFFDLKDVAGKRIAQGIHYRSIRLIQRGDGWRYDRFRREGGKAHSSSQ</sequence>
<evidence type="ECO:0000313" key="3">
    <source>
        <dbReference type="Proteomes" id="UP000244180"/>
    </source>
</evidence>
<feature type="domain" description="HNH nuclease" evidence="1">
    <location>
        <begin position="185"/>
        <end position="236"/>
    </location>
</feature>
<dbReference type="InterPro" id="IPR025938">
    <property type="entry name" value="RRXRR_dom"/>
</dbReference>
<comment type="caution">
    <text evidence="2">The sequence shown here is derived from an EMBL/GenBank/DDBJ whole genome shotgun (WGS) entry which is preliminary data.</text>
</comment>
<dbReference type="EMBL" id="PEBV01000033">
    <property type="protein sequence ID" value="PTQ51897.1"/>
    <property type="molecule type" value="Genomic_DNA"/>
</dbReference>
<dbReference type="InterPro" id="IPR052892">
    <property type="entry name" value="NA-targeting_endonuclease"/>
</dbReference>
<dbReference type="Gene3D" id="1.10.30.50">
    <property type="match status" value="1"/>
</dbReference>
<dbReference type="SMART" id="SM00507">
    <property type="entry name" value="HNHc"/>
    <property type="match status" value="1"/>
</dbReference>
<dbReference type="NCBIfam" id="NF040563">
    <property type="entry name" value="guided_IscB"/>
    <property type="match status" value="1"/>
</dbReference>
<keyword evidence="2" id="KW-0378">Hydrolase</keyword>
<evidence type="ECO:0000313" key="2">
    <source>
        <dbReference type="EMBL" id="PTQ51897.1"/>
    </source>
</evidence>
<evidence type="ECO:0000259" key="1">
    <source>
        <dbReference type="SMART" id="SM00507"/>
    </source>
</evidence>
<dbReference type="InterPro" id="IPR003615">
    <property type="entry name" value="HNH_nuc"/>
</dbReference>
<dbReference type="GO" id="GO:0004519">
    <property type="term" value="F:endonuclease activity"/>
    <property type="evidence" value="ECO:0007669"/>
    <property type="project" value="UniProtKB-KW"/>
</dbReference>
<name>A0A2T5G6T4_HYDSH</name>
<accession>A0A2T5G6T4</accession>
<dbReference type="Proteomes" id="UP000244180">
    <property type="component" value="Unassembled WGS sequence"/>
</dbReference>
<dbReference type="InterPro" id="IPR047693">
    <property type="entry name" value="RNA-guided_IscB-like"/>
</dbReference>
<gene>
    <name evidence="2" type="ORF">HSCHL_0973</name>
</gene>
<dbReference type="PANTHER" id="PTHR33877:SF2">
    <property type="entry name" value="OS07G0170200 PROTEIN"/>
    <property type="match status" value="1"/>
</dbReference>
<reference evidence="2 3" key="1">
    <citation type="submission" date="2017-08" db="EMBL/GenBank/DDBJ databases">
        <title>Burning lignite coal seam in the remote Altai Mountains harbors a hydrogen-driven thermophilic microbial community.</title>
        <authorList>
            <person name="Kadnikov V.V."/>
            <person name="Mardanov A.V."/>
            <person name="Ivasenko D."/>
            <person name="Beletsky A.V."/>
            <person name="Karnachuk O.V."/>
            <person name="Ravin N.V."/>
        </authorList>
    </citation>
    <scope>NUCLEOTIDE SEQUENCE [LARGE SCALE GENOMIC DNA]</scope>
    <source>
        <strain evidence="2">AL33</strain>
    </source>
</reference>
<dbReference type="AlphaFoldDB" id="A0A2T5G6T4"/>
<dbReference type="CDD" id="cd00085">
    <property type="entry name" value="HNHc"/>
    <property type="match status" value="1"/>
</dbReference>
<dbReference type="Pfam" id="PF14239">
    <property type="entry name" value="RRXRR"/>
    <property type="match status" value="1"/>
</dbReference>
<keyword evidence="2" id="KW-0540">Nuclease</keyword>
<organism evidence="2 3">
    <name type="scientific">Hydrogenibacillus schlegelii</name>
    <name type="common">Bacillus schlegelii</name>
    <dbReference type="NCBI Taxonomy" id="1484"/>
    <lineage>
        <taxon>Bacteria</taxon>
        <taxon>Bacillati</taxon>
        <taxon>Bacillota</taxon>
        <taxon>Bacilli</taxon>
        <taxon>Bacillales</taxon>
        <taxon>Bacillales Family X. Incertae Sedis</taxon>
        <taxon>Hydrogenibacillus</taxon>
    </lineage>
</organism>
<dbReference type="InterPro" id="IPR002711">
    <property type="entry name" value="HNH"/>
</dbReference>
<protein>
    <submittedName>
        <fullName evidence="2">HNH endonuclease</fullName>
    </submittedName>
</protein>
<dbReference type="RefSeq" id="WP_273000521.1">
    <property type="nucleotide sequence ID" value="NZ_PEBV01000033.1"/>
</dbReference>